<feature type="compositionally biased region" description="Polar residues" evidence="1">
    <location>
        <begin position="579"/>
        <end position="593"/>
    </location>
</feature>
<feature type="region of interest" description="Disordered" evidence="1">
    <location>
        <begin position="728"/>
        <end position="763"/>
    </location>
</feature>
<organism evidence="2 3">
    <name type="scientific">Cyphellophora attinorum</name>
    <dbReference type="NCBI Taxonomy" id="1664694"/>
    <lineage>
        <taxon>Eukaryota</taxon>
        <taxon>Fungi</taxon>
        <taxon>Dikarya</taxon>
        <taxon>Ascomycota</taxon>
        <taxon>Pezizomycotina</taxon>
        <taxon>Eurotiomycetes</taxon>
        <taxon>Chaetothyriomycetidae</taxon>
        <taxon>Chaetothyriales</taxon>
        <taxon>Cyphellophoraceae</taxon>
        <taxon>Cyphellophora</taxon>
    </lineage>
</organism>
<gene>
    <name evidence="2" type="ORF">AB675_8123</name>
</gene>
<keyword evidence="3" id="KW-1185">Reference proteome</keyword>
<accession>A0A0N1HBD0</accession>
<feature type="region of interest" description="Disordered" evidence="1">
    <location>
        <begin position="445"/>
        <end position="464"/>
    </location>
</feature>
<feature type="compositionally biased region" description="Polar residues" evidence="1">
    <location>
        <begin position="776"/>
        <end position="787"/>
    </location>
</feature>
<feature type="compositionally biased region" description="Polar residues" evidence="1">
    <location>
        <begin position="831"/>
        <end position="841"/>
    </location>
</feature>
<evidence type="ECO:0000313" key="3">
    <source>
        <dbReference type="Proteomes" id="UP000038010"/>
    </source>
</evidence>
<dbReference type="VEuPathDB" id="FungiDB:AB675_8123"/>
<comment type="caution">
    <text evidence="2">The sequence shown here is derived from an EMBL/GenBank/DDBJ whole genome shotgun (WGS) entry which is preliminary data.</text>
</comment>
<name>A0A0N1HBD0_9EURO</name>
<feature type="region of interest" description="Disordered" evidence="1">
    <location>
        <begin position="775"/>
        <end position="810"/>
    </location>
</feature>
<dbReference type="OrthoDB" id="10506044at2759"/>
<evidence type="ECO:0000256" key="1">
    <source>
        <dbReference type="SAM" id="MobiDB-lite"/>
    </source>
</evidence>
<protein>
    <submittedName>
        <fullName evidence="2">Uncharacterized protein</fullName>
    </submittedName>
</protein>
<proteinExistence type="predicted"/>
<dbReference type="Proteomes" id="UP000038010">
    <property type="component" value="Unassembled WGS sequence"/>
</dbReference>
<dbReference type="EMBL" id="LFJN01000010">
    <property type="protein sequence ID" value="KPI41337.1"/>
    <property type="molecule type" value="Genomic_DNA"/>
</dbReference>
<feature type="region of interest" description="Disordered" evidence="1">
    <location>
        <begin position="553"/>
        <end position="597"/>
    </location>
</feature>
<feature type="compositionally biased region" description="Low complexity" evidence="1">
    <location>
        <begin position="753"/>
        <end position="763"/>
    </location>
</feature>
<sequence length="870" mass="93935">MAQPRHSCPSMNPNAMILSPSLNRESARASEVVAIVPLVPAATQLPSQDRLAVRNPNLSSERLLLPSSRPPQCLSSNMDSASRYRNLVNDLADASASLASPDADNPPPPYTSLTTDDNIRHALETWNRVKASGKINKHDTSLISAEPASDQVAMIKVTLVFDPVQANPLDAATDGRKTLYMSRAQLQLVLGPITTKAKLAEIRRGDVVLEDVLPTTFNAIAQWLNGKAILHTIPAAVRNKTLRELVYIYILAARLGHRAIVHDCVNNMPRVDSPFEFLETCALVYKRGCAGVAFRNFFRKNLPIILETTSFDHTDRVGALLQESSELATDFAETMVGVMRQAREPVEMLPQSTEPFPSLSHGTPHQTQNTAEPCSCGLHDCTCTFETASIVRPFDTQNIPRRSGYVETAPPSDMGDSSGWDGPVPWVQRDDSAGWDYLHRPVPSGSAIPGPPLSNDDAEDWQPIRPRNWSSAHIGHNSNWADVAGEEESLISGWDEGVEPPAPNWTPASNQWQDSRSSRPRSRPESGALIPADGLAKHAADLEARLRNVEQQLNRASHRPTAANPNRVGSGELARKGDSGSSNTTKKPLATSNMPPAPLLHPGVPPVGMPNYVPGYGYNRYVQIGNGVVHPTGPGPYGLAGRSMVAVRDSDFLNCTLSFRAGELIECVVPCEEGRSTTQHQPWNHTGQRMQGICRTQAGSFPAEYVREAHGAAVPGAGVPHGMFRPQAASAGPKVATPINAGLTTSNTAPANAKTPAVTPTQTTAANVDHEWLQKASPSESMQTQPAPQGRPGRLRRSSTNTAATRRKHLPGCTSELAPWASCNCPVVTQAQQPHWQSTPRYDNVGSWDTEDDGNASISDFGGLPAGTKR</sequence>
<evidence type="ECO:0000313" key="2">
    <source>
        <dbReference type="EMBL" id="KPI41337.1"/>
    </source>
</evidence>
<dbReference type="GeneID" id="28740424"/>
<dbReference type="RefSeq" id="XP_018001300.1">
    <property type="nucleotide sequence ID" value="XM_018148545.1"/>
</dbReference>
<feature type="region of interest" description="Disordered" evidence="1">
    <location>
        <begin position="493"/>
        <end position="532"/>
    </location>
</feature>
<reference evidence="2 3" key="1">
    <citation type="submission" date="2015-06" db="EMBL/GenBank/DDBJ databases">
        <title>Draft genome of the ant-associated black yeast Phialophora attae CBS 131958.</title>
        <authorList>
            <person name="Moreno L.F."/>
            <person name="Stielow B.J."/>
            <person name="de Hoog S."/>
            <person name="Vicente V.A."/>
            <person name="Weiss V.A."/>
            <person name="de Vries M."/>
            <person name="Cruz L.M."/>
            <person name="Souza E.M."/>
        </authorList>
    </citation>
    <scope>NUCLEOTIDE SEQUENCE [LARGE SCALE GENOMIC DNA]</scope>
    <source>
        <strain evidence="2 3">CBS 131958</strain>
    </source>
</reference>
<feature type="region of interest" description="Disordered" evidence="1">
    <location>
        <begin position="831"/>
        <end position="870"/>
    </location>
</feature>
<dbReference type="AlphaFoldDB" id="A0A0N1HBD0"/>